<dbReference type="RefSeq" id="WP_183204626.1">
    <property type="nucleotide sequence ID" value="NZ_BAAAER010000009.1"/>
</dbReference>
<proteinExistence type="predicted"/>
<keyword evidence="1" id="KW-0472">Membrane</keyword>
<accession>A0A7W6NQW3</accession>
<keyword evidence="3" id="KW-1185">Reference proteome</keyword>
<keyword evidence="1" id="KW-0812">Transmembrane</keyword>
<evidence type="ECO:0000256" key="1">
    <source>
        <dbReference type="SAM" id="Phobius"/>
    </source>
</evidence>
<dbReference type="GO" id="GO:0016829">
    <property type="term" value="F:lyase activity"/>
    <property type="evidence" value="ECO:0007669"/>
    <property type="project" value="UniProtKB-KW"/>
</dbReference>
<reference evidence="2 3" key="1">
    <citation type="submission" date="2020-08" db="EMBL/GenBank/DDBJ databases">
        <title>Genomic Encyclopedia of Type Strains, Phase IV (KMG-IV): sequencing the most valuable type-strain genomes for metagenomic binning, comparative biology and taxonomic classification.</title>
        <authorList>
            <person name="Goeker M."/>
        </authorList>
    </citation>
    <scope>NUCLEOTIDE SEQUENCE [LARGE SCALE GENOMIC DNA]</scope>
    <source>
        <strain evidence="2 3">DSM 23960</strain>
    </source>
</reference>
<comment type="caution">
    <text evidence="2">The sequence shown here is derived from an EMBL/GenBank/DDBJ whole genome shotgun (WGS) entry which is preliminary data.</text>
</comment>
<dbReference type="AlphaFoldDB" id="A0A7W6NQW3"/>
<dbReference type="EMBL" id="JACIDM010000002">
    <property type="protein sequence ID" value="MBB4083540.1"/>
    <property type="molecule type" value="Genomic_DNA"/>
</dbReference>
<name>A0A7W6NQW3_9CAUL</name>
<sequence length="83" mass="9095">MALALWLVGAVIVVLFLGTWALQIGLWLLALALRITVWLTTVLLGLVSQAALAVLDPGQLGRILRNERSHARNAALLARERWS</sequence>
<dbReference type="Proteomes" id="UP000529946">
    <property type="component" value="Unassembled WGS sequence"/>
</dbReference>
<protein>
    <submittedName>
        <fullName evidence="2">Formate hydrogenlyase subunit 4</fullName>
    </submittedName>
</protein>
<evidence type="ECO:0000313" key="2">
    <source>
        <dbReference type="EMBL" id="MBB4083540.1"/>
    </source>
</evidence>
<organism evidence="2 3">
    <name type="scientific">Brevundimonas lenta</name>
    <dbReference type="NCBI Taxonomy" id="424796"/>
    <lineage>
        <taxon>Bacteria</taxon>
        <taxon>Pseudomonadati</taxon>
        <taxon>Pseudomonadota</taxon>
        <taxon>Alphaproteobacteria</taxon>
        <taxon>Caulobacterales</taxon>
        <taxon>Caulobacteraceae</taxon>
        <taxon>Brevundimonas</taxon>
    </lineage>
</organism>
<evidence type="ECO:0000313" key="3">
    <source>
        <dbReference type="Proteomes" id="UP000529946"/>
    </source>
</evidence>
<feature type="transmembrane region" description="Helical" evidence="1">
    <location>
        <begin position="31"/>
        <end position="55"/>
    </location>
</feature>
<gene>
    <name evidence="2" type="ORF">GGR12_002406</name>
</gene>
<keyword evidence="1" id="KW-1133">Transmembrane helix</keyword>
<keyword evidence="2" id="KW-0456">Lyase</keyword>